<dbReference type="RefSeq" id="WP_110316253.1">
    <property type="nucleotide sequence ID" value="NZ_QJJU01000006.1"/>
</dbReference>
<dbReference type="Pfam" id="PF06013">
    <property type="entry name" value="WXG100"/>
    <property type="match status" value="1"/>
</dbReference>
<dbReference type="SUPFAM" id="SSF140453">
    <property type="entry name" value="EsxAB dimer-like"/>
    <property type="match status" value="1"/>
</dbReference>
<dbReference type="InterPro" id="IPR010310">
    <property type="entry name" value="T7SS_ESAT-6-like"/>
</dbReference>
<gene>
    <name evidence="1" type="ORF">C8E89_106190</name>
</gene>
<protein>
    <submittedName>
        <fullName evidence="1">WXG100 family type VII secretion target</fullName>
    </submittedName>
</protein>
<sequence length="99" mass="10479">MADPVKVDPVDLRMSSDHLDMHHGELLAAHTAANGAIEEAQAGWVGASAAALQTKLAEWRAVTVELCGDIAAHGEAFRNAAAGYERTDANSAEKLDRQL</sequence>
<keyword evidence="2" id="KW-1185">Reference proteome</keyword>
<evidence type="ECO:0000313" key="2">
    <source>
        <dbReference type="Proteomes" id="UP000247781"/>
    </source>
</evidence>
<dbReference type="Gene3D" id="1.10.287.1060">
    <property type="entry name" value="ESAT-6-like"/>
    <property type="match status" value="1"/>
</dbReference>
<accession>A0A318HI35</accession>
<dbReference type="Proteomes" id="UP000247781">
    <property type="component" value="Unassembled WGS sequence"/>
</dbReference>
<dbReference type="InterPro" id="IPR036689">
    <property type="entry name" value="ESAT-6-like_sf"/>
</dbReference>
<dbReference type="EMBL" id="QJJU01000006">
    <property type="protein sequence ID" value="PXX09263.1"/>
    <property type="molecule type" value="Genomic_DNA"/>
</dbReference>
<proteinExistence type="predicted"/>
<comment type="caution">
    <text evidence="1">The sequence shown here is derived from an EMBL/GenBank/DDBJ whole genome shotgun (WGS) entry which is preliminary data.</text>
</comment>
<reference evidence="2" key="1">
    <citation type="submission" date="2018-05" db="EMBL/GenBank/DDBJ databases">
        <authorList>
            <person name="Deangelis K."/>
            <person name="Huntemann M."/>
            <person name="Clum A."/>
            <person name="Pillay M."/>
            <person name="Palaniappan K."/>
            <person name="Varghese N."/>
            <person name="Mikhailova N."/>
            <person name="Stamatis D."/>
            <person name="Reddy T."/>
            <person name="Daum C."/>
            <person name="Shapiro N."/>
            <person name="Ivanova N."/>
            <person name="Kyrpides N."/>
            <person name="Woyke T."/>
        </authorList>
    </citation>
    <scope>NUCLEOTIDE SEQUENCE [LARGE SCALE GENOMIC DNA]</scope>
    <source>
        <strain evidence="2">GAS496</strain>
    </source>
</reference>
<dbReference type="AlphaFoldDB" id="A0A318HI35"/>
<reference evidence="1 2" key="2">
    <citation type="submission" date="2018-06" db="EMBL/GenBank/DDBJ databases">
        <title>Sequencing of bacterial isolates from soil warming experiment in Harvard Forest, Massachusetts, USA.</title>
        <authorList>
            <person name="Deangelis K.PhD."/>
        </authorList>
    </citation>
    <scope>NUCLEOTIDE SEQUENCE [LARGE SCALE GENOMIC DNA]</scope>
    <source>
        <strain evidence="1 2">GAS496</strain>
    </source>
</reference>
<organism evidence="1 2">
    <name type="scientific">Mycolicibacterium moriokaense</name>
    <dbReference type="NCBI Taxonomy" id="39691"/>
    <lineage>
        <taxon>Bacteria</taxon>
        <taxon>Bacillati</taxon>
        <taxon>Actinomycetota</taxon>
        <taxon>Actinomycetes</taxon>
        <taxon>Mycobacteriales</taxon>
        <taxon>Mycobacteriaceae</taxon>
        <taxon>Mycolicibacterium</taxon>
    </lineage>
</organism>
<name>A0A318HI35_9MYCO</name>
<evidence type="ECO:0000313" key="1">
    <source>
        <dbReference type="EMBL" id="PXX09263.1"/>
    </source>
</evidence>
<dbReference type="OrthoDB" id="4763208at2"/>